<sequence length="78" mass="8752">MGVAQEHCEQILDNVDILRQSILGGTSGINHYQDSMYNAYGNRPSNIGPMHHNSPAVPVATILDHSLRMYLINKCHRH</sequence>
<dbReference type="AlphaFoldDB" id="K1PP06"/>
<accession>K1PP06</accession>
<protein>
    <submittedName>
        <fullName evidence="1">Uncharacterized protein</fullName>
    </submittedName>
</protein>
<dbReference type="EMBL" id="JH815775">
    <property type="protein sequence ID" value="EKC18215.1"/>
    <property type="molecule type" value="Genomic_DNA"/>
</dbReference>
<reference evidence="1" key="1">
    <citation type="journal article" date="2012" name="Nature">
        <title>The oyster genome reveals stress adaptation and complexity of shell formation.</title>
        <authorList>
            <person name="Zhang G."/>
            <person name="Fang X."/>
            <person name="Guo X."/>
            <person name="Li L."/>
            <person name="Luo R."/>
            <person name="Xu F."/>
            <person name="Yang P."/>
            <person name="Zhang L."/>
            <person name="Wang X."/>
            <person name="Qi H."/>
            <person name="Xiong Z."/>
            <person name="Que H."/>
            <person name="Xie Y."/>
            <person name="Holland P.W."/>
            <person name="Paps J."/>
            <person name="Zhu Y."/>
            <person name="Wu F."/>
            <person name="Chen Y."/>
            <person name="Wang J."/>
            <person name="Peng C."/>
            <person name="Meng J."/>
            <person name="Yang L."/>
            <person name="Liu J."/>
            <person name="Wen B."/>
            <person name="Zhang N."/>
            <person name="Huang Z."/>
            <person name="Zhu Q."/>
            <person name="Feng Y."/>
            <person name="Mount A."/>
            <person name="Hedgecock D."/>
            <person name="Xu Z."/>
            <person name="Liu Y."/>
            <person name="Domazet-Loso T."/>
            <person name="Du Y."/>
            <person name="Sun X."/>
            <person name="Zhang S."/>
            <person name="Liu B."/>
            <person name="Cheng P."/>
            <person name="Jiang X."/>
            <person name="Li J."/>
            <person name="Fan D."/>
            <person name="Wang W."/>
            <person name="Fu W."/>
            <person name="Wang T."/>
            <person name="Wang B."/>
            <person name="Zhang J."/>
            <person name="Peng Z."/>
            <person name="Li Y."/>
            <person name="Li N."/>
            <person name="Wang J."/>
            <person name="Chen M."/>
            <person name="He Y."/>
            <person name="Tan F."/>
            <person name="Song X."/>
            <person name="Zheng Q."/>
            <person name="Huang R."/>
            <person name="Yang H."/>
            <person name="Du X."/>
            <person name="Chen L."/>
            <person name="Yang M."/>
            <person name="Gaffney P.M."/>
            <person name="Wang S."/>
            <person name="Luo L."/>
            <person name="She Z."/>
            <person name="Ming Y."/>
            <person name="Huang W."/>
            <person name="Zhang S."/>
            <person name="Huang B."/>
            <person name="Zhang Y."/>
            <person name="Qu T."/>
            <person name="Ni P."/>
            <person name="Miao G."/>
            <person name="Wang J."/>
            <person name="Wang Q."/>
            <person name="Steinberg C.E."/>
            <person name="Wang H."/>
            <person name="Li N."/>
            <person name="Qian L."/>
            <person name="Zhang G."/>
            <person name="Li Y."/>
            <person name="Yang H."/>
            <person name="Liu X."/>
            <person name="Wang J."/>
            <person name="Yin Y."/>
            <person name="Wang J."/>
        </authorList>
    </citation>
    <scope>NUCLEOTIDE SEQUENCE [LARGE SCALE GENOMIC DNA]</scope>
    <source>
        <strain evidence="1">05x7-T-G4-1.051#20</strain>
    </source>
</reference>
<dbReference type="HOGENOM" id="CLU_2624439_0_0_1"/>
<gene>
    <name evidence="1" type="ORF">CGI_10014589</name>
</gene>
<dbReference type="InParanoid" id="K1PP06"/>
<evidence type="ECO:0000313" key="1">
    <source>
        <dbReference type="EMBL" id="EKC18215.1"/>
    </source>
</evidence>
<proteinExistence type="predicted"/>
<name>K1PP06_MAGGI</name>
<organism evidence="1">
    <name type="scientific">Magallana gigas</name>
    <name type="common">Pacific oyster</name>
    <name type="synonym">Crassostrea gigas</name>
    <dbReference type="NCBI Taxonomy" id="29159"/>
    <lineage>
        <taxon>Eukaryota</taxon>
        <taxon>Metazoa</taxon>
        <taxon>Spiralia</taxon>
        <taxon>Lophotrochozoa</taxon>
        <taxon>Mollusca</taxon>
        <taxon>Bivalvia</taxon>
        <taxon>Autobranchia</taxon>
        <taxon>Pteriomorphia</taxon>
        <taxon>Ostreida</taxon>
        <taxon>Ostreoidea</taxon>
        <taxon>Ostreidae</taxon>
        <taxon>Magallana</taxon>
    </lineage>
</organism>